<gene>
    <name evidence="2" type="ORF">AYI69_g3434</name>
</gene>
<feature type="chain" id="PRO_5012458394" evidence="1">
    <location>
        <begin position="24"/>
        <end position="143"/>
    </location>
</feature>
<keyword evidence="3" id="KW-1185">Reference proteome</keyword>
<comment type="caution">
    <text evidence="2">The sequence shown here is derived from an EMBL/GenBank/DDBJ whole genome shotgun (WGS) entry which is preliminary data.</text>
</comment>
<name>A0A1R1YJS6_9FUNG</name>
<dbReference type="AlphaFoldDB" id="A0A1R1YJS6"/>
<evidence type="ECO:0000313" key="3">
    <source>
        <dbReference type="Proteomes" id="UP000187429"/>
    </source>
</evidence>
<organism evidence="2 3">
    <name type="scientific">Smittium culicis</name>
    <dbReference type="NCBI Taxonomy" id="133412"/>
    <lineage>
        <taxon>Eukaryota</taxon>
        <taxon>Fungi</taxon>
        <taxon>Fungi incertae sedis</taxon>
        <taxon>Zoopagomycota</taxon>
        <taxon>Kickxellomycotina</taxon>
        <taxon>Harpellomycetes</taxon>
        <taxon>Harpellales</taxon>
        <taxon>Legeriomycetaceae</taxon>
        <taxon>Smittium</taxon>
    </lineage>
</organism>
<dbReference type="EMBL" id="LSSM01001146">
    <property type="protein sequence ID" value="OMJ27143.1"/>
    <property type="molecule type" value="Genomic_DNA"/>
</dbReference>
<dbReference type="OrthoDB" id="5706766at2759"/>
<dbReference type="Proteomes" id="UP000187429">
    <property type="component" value="Unassembled WGS sequence"/>
</dbReference>
<evidence type="ECO:0000313" key="2">
    <source>
        <dbReference type="EMBL" id="OMJ27143.1"/>
    </source>
</evidence>
<reference evidence="3" key="1">
    <citation type="submission" date="2017-01" db="EMBL/GenBank/DDBJ databases">
        <authorList>
            <person name="Wang Y."/>
            <person name="White M."/>
            <person name="Kvist S."/>
            <person name="Moncalvo J.-M."/>
        </authorList>
    </citation>
    <scope>NUCLEOTIDE SEQUENCE [LARGE SCALE GENOMIC DNA]</scope>
    <source>
        <strain evidence="3">ID-206-W2</strain>
    </source>
</reference>
<accession>A0A1R1YJS6</accession>
<proteinExistence type="predicted"/>
<keyword evidence="1" id="KW-0732">Signal</keyword>
<protein>
    <submittedName>
        <fullName evidence="2">Uncharacterized protein</fullName>
    </submittedName>
</protein>
<sequence>MTAFISLRMVVIAMLFIISFVYGQCCGGGCCGDCCGGCCCGGCCGGGGCNRRDRGTEAANFQFFKQSYYKQPIKSVVPRPNVCIEVGKFGSAKFIGPAGGTVQMFAEAGCAGESKERIIPESGAPGDNLSEYGKLFSSVKYIP</sequence>
<feature type="signal peptide" evidence="1">
    <location>
        <begin position="1"/>
        <end position="23"/>
    </location>
</feature>
<evidence type="ECO:0000256" key="1">
    <source>
        <dbReference type="SAM" id="SignalP"/>
    </source>
</evidence>